<feature type="compositionally biased region" description="Low complexity" evidence="1">
    <location>
        <begin position="555"/>
        <end position="569"/>
    </location>
</feature>
<dbReference type="GeneID" id="7831613"/>
<dbReference type="EMBL" id="GG662718">
    <property type="protein sequence ID" value="EAR94030.1"/>
    <property type="molecule type" value="Genomic_DNA"/>
</dbReference>
<dbReference type="Proteomes" id="UP000009168">
    <property type="component" value="Unassembled WGS sequence"/>
</dbReference>
<gene>
    <name evidence="2" type="ORF">TTHERM_00227440</name>
</gene>
<proteinExistence type="predicted"/>
<feature type="compositionally biased region" description="Basic residues" evidence="1">
    <location>
        <begin position="419"/>
        <end position="429"/>
    </location>
</feature>
<sequence length="775" mass="91458">MSNNQLKELPEIQVQREESYDIFQENGDIQLDKREELEDNTKQEKVEEESSDYDDENLSDILSEELDSNDQLINQLNNPHFQSLVNQAISVPNLDKFGIDFPNINAYPLRRLVSQKDQLEVNSSNSLNHIQKENYDISLGEQSRGSEGYLYNRNRGLQNLIQSADGQIMSQNNLQNSDQPRIIQIIGEKYEKNHKFYKVLWSDRQISIEDVSVVNDYKQLKDEYELQVQQFLDMSHINRIDSREKISIFARRKRKICIEQKKKKISDQNKQKYRIKKLITEGNLTPEDVQKIHEERKMRRKKIERRKNKELLDIKAEQSEVVIPESTQRSYITRRRNSSIAESRPSISQQKPSENGSIQQKDDQKMNENCQNANELEQEQNQNTQIEYKVEKIEEENKEIEDDQNEQSQSQSQEEFTLRKRRTRSKKNNKIINFKQTQIQTENIEHKSDQGLNQIDNQQKSQIQEEEFKEDKQVIQGVEISKNLKTQENLLNSEDQISQSNKLINNQNEQSINKAEEVNSNVVCENQINQQSLKKNGQPKKIHWKKLIKMTKEQNTNTQIINPQQNKNNQIKEDPVNSQENEEQIDNHKTDIQIEHISQNENSQEIKQEAELNKQNQLNNTLYYSKSLKKDGQPRKIQWKQLAKMLKEKNDTTETNLHNQNIQSEESAKVRKQHIMQNNLTIKNQTKQELEEKPSNLAMRSKPINKLQKKSKKPKISNSSSSEYEKLIQESLKILIESKRYIIQEIKIKNEDVIEIEDDNQLDVSFESNYIEIQE</sequence>
<dbReference type="HOGENOM" id="CLU_361134_0_0_1"/>
<accession>Q23BT8</accession>
<feature type="region of interest" description="Disordered" evidence="1">
    <location>
        <begin position="323"/>
        <end position="366"/>
    </location>
</feature>
<name>Q23BT8_TETTS</name>
<organism evidence="2 3">
    <name type="scientific">Tetrahymena thermophila (strain SB210)</name>
    <dbReference type="NCBI Taxonomy" id="312017"/>
    <lineage>
        <taxon>Eukaryota</taxon>
        <taxon>Sar</taxon>
        <taxon>Alveolata</taxon>
        <taxon>Ciliophora</taxon>
        <taxon>Intramacronucleata</taxon>
        <taxon>Oligohymenophorea</taxon>
        <taxon>Hymenostomatida</taxon>
        <taxon>Tetrahymenina</taxon>
        <taxon>Tetrahymenidae</taxon>
        <taxon>Tetrahymena</taxon>
    </lineage>
</organism>
<feature type="compositionally biased region" description="Polar residues" evidence="1">
    <location>
        <begin position="338"/>
        <end position="359"/>
    </location>
</feature>
<reference evidence="3" key="1">
    <citation type="journal article" date="2006" name="PLoS Biol.">
        <title>Macronuclear genome sequence of the ciliate Tetrahymena thermophila, a model eukaryote.</title>
        <authorList>
            <person name="Eisen J.A."/>
            <person name="Coyne R.S."/>
            <person name="Wu M."/>
            <person name="Wu D."/>
            <person name="Thiagarajan M."/>
            <person name="Wortman J.R."/>
            <person name="Badger J.H."/>
            <person name="Ren Q."/>
            <person name="Amedeo P."/>
            <person name="Jones K.M."/>
            <person name="Tallon L.J."/>
            <person name="Delcher A.L."/>
            <person name="Salzberg S.L."/>
            <person name="Silva J.C."/>
            <person name="Haas B.J."/>
            <person name="Majoros W.H."/>
            <person name="Farzad M."/>
            <person name="Carlton J.M."/>
            <person name="Smith R.K. Jr."/>
            <person name="Garg J."/>
            <person name="Pearlman R.E."/>
            <person name="Karrer K.M."/>
            <person name="Sun L."/>
            <person name="Manning G."/>
            <person name="Elde N.C."/>
            <person name="Turkewitz A.P."/>
            <person name="Asai D.J."/>
            <person name="Wilkes D.E."/>
            <person name="Wang Y."/>
            <person name="Cai H."/>
            <person name="Collins K."/>
            <person name="Stewart B.A."/>
            <person name="Lee S.R."/>
            <person name="Wilamowska K."/>
            <person name="Weinberg Z."/>
            <person name="Ruzzo W.L."/>
            <person name="Wloga D."/>
            <person name="Gaertig J."/>
            <person name="Frankel J."/>
            <person name="Tsao C.-C."/>
            <person name="Gorovsky M.A."/>
            <person name="Keeling P.J."/>
            <person name="Waller R.F."/>
            <person name="Patron N.J."/>
            <person name="Cherry J.M."/>
            <person name="Stover N.A."/>
            <person name="Krieger C.J."/>
            <person name="del Toro C."/>
            <person name="Ryder H.F."/>
            <person name="Williamson S.C."/>
            <person name="Barbeau R.A."/>
            <person name="Hamilton E.P."/>
            <person name="Orias E."/>
        </authorList>
    </citation>
    <scope>NUCLEOTIDE SEQUENCE [LARGE SCALE GENOMIC DNA]</scope>
    <source>
        <strain evidence="3">SB210</strain>
    </source>
</reference>
<dbReference type="InParanoid" id="Q23BT8"/>
<feature type="compositionally biased region" description="Basic and acidic residues" evidence="1">
    <location>
        <begin position="30"/>
        <end position="45"/>
    </location>
</feature>
<feature type="region of interest" description="Disordered" evidence="1">
    <location>
        <begin position="398"/>
        <end position="434"/>
    </location>
</feature>
<protein>
    <submittedName>
        <fullName evidence="2">Uncharacterized protein</fullName>
    </submittedName>
</protein>
<dbReference type="RefSeq" id="XP_001014275.1">
    <property type="nucleotide sequence ID" value="XM_001014275.2"/>
</dbReference>
<evidence type="ECO:0000313" key="3">
    <source>
        <dbReference type="Proteomes" id="UP000009168"/>
    </source>
</evidence>
<feature type="compositionally biased region" description="Low complexity" evidence="1">
    <location>
        <begin position="406"/>
        <end position="415"/>
    </location>
</feature>
<feature type="compositionally biased region" description="Acidic residues" evidence="1">
    <location>
        <begin position="46"/>
        <end position="56"/>
    </location>
</feature>
<dbReference type="KEGG" id="tet:TTHERM_00227440"/>
<feature type="region of interest" description="Disordered" evidence="1">
    <location>
        <begin position="685"/>
        <end position="722"/>
    </location>
</feature>
<evidence type="ECO:0000313" key="2">
    <source>
        <dbReference type="EMBL" id="EAR94030.1"/>
    </source>
</evidence>
<keyword evidence="3" id="KW-1185">Reference proteome</keyword>
<evidence type="ECO:0000256" key="1">
    <source>
        <dbReference type="SAM" id="MobiDB-lite"/>
    </source>
</evidence>
<feature type="region of interest" description="Disordered" evidence="1">
    <location>
        <begin position="555"/>
        <end position="585"/>
    </location>
</feature>
<feature type="region of interest" description="Disordered" evidence="1">
    <location>
        <begin position="24"/>
        <end position="56"/>
    </location>
</feature>
<dbReference type="AlphaFoldDB" id="Q23BT8"/>